<feature type="compositionally biased region" description="Low complexity" evidence="1">
    <location>
        <begin position="42"/>
        <end position="51"/>
    </location>
</feature>
<dbReference type="Proteomes" id="UP001497444">
    <property type="component" value="Unassembled WGS sequence"/>
</dbReference>
<gene>
    <name evidence="2" type="ORF">CSSPJE1EN1_LOCUS26361</name>
</gene>
<protein>
    <submittedName>
        <fullName evidence="2">Uncharacterized protein</fullName>
    </submittedName>
</protein>
<evidence type="ECO:0000313" key="3">
    <source>
        <dbReference type="Proteomes" id="UP001497444"/>
    </source>
</evidence>
<keyword evidence="3" id="KW-1185">Reference proteome</keyword>
<proteinExistence type="predicted"/>
<comment type="caution">
    <text evidence="2">The sequence shown here is derived from an EMBL/GenBank/DDBJ whole genome shotgun (WGS) entry which is preliminary data.</text>
</comment>
<dbReference type="EMBL" id="CAXAQS010000293">
    <property type="protein sequence ID" value="CAK9250983.1"/>
    <property type="molecule type" value="Genomic_DNA"/>
</dbReference>
<accession>A0ABP0V996</accession>
<sequence length="132" mass="14615">MNLRIAGWKITAQKCSNDTRKPVTTQFIVRSSRKNRINAAAAAAEKNVNNKSTHHDRRQTEKRDGSVRRDTSIEIPRFESTSFEIPFPGVKTHSGSQVLLSNAILCEVPNSSGLIAGGLVQRMTSEHVVTKE</sequence>
<feature type="region of interest" description="Disordered" evidence="1">
    <location>
        <begin position="42"/>
        <end position="73"/>
    </location>
</feature>
<feature type="compositionally biased region" description="Basic and acidic residues" evidence="1">
    <location>
        <begin position="58"/>
        <end position="72"/>
    </location>
</feature>
<organism evidence="2 3">
    <name type="scientific">Sphagnum jensenii</name>
    <dbReference type="NCBI Taxonomy" id="128206"/>
    <lineage>
        <taxon>Eukaryota</taxon>
        <taxon>Viridiplantae</taxon>
        <taxon>Streptophyta</taxon>
        <taxon>Embryophyta</taxon>
        <taxon>Bryophyta</taxon>
        <taxon>Sphagnophytina</taxon>
        <taxon>Sphagnopsida</taxon>
        <taxon>Sphagnales</taxon>
        <taxon>Sphagnaceae</taxon>
        <taxon>Sphagnum</taxon>
    </lineage>
</organism>
<evidence type="ECO:0000313" key="2">
    <source>
        <dbReference type="EMBL" id="CAK9250983.1"/>
    </source>
</evidence>
<name>A0ABP0V996_9BRYO</name>
<reference evidence="2" key="1">
    <citation type="submission" date="2024-02" db="EMBL/GenBank/DDBJ databases">
        <authorList>
            <consortium name="ELIXIR-Norway"/>
            <consortium name="Elixir Norway"/>
        </authorList>
    </citation>
    <scope>NUCLEOTIDE SEQUENCE</scope>
</reference>
<evidence type="ECO:0000256" key="1">
    <source>
        <dbReference type="SAM" id="MobiDB-lite"/>
    </source>
</evidence>